<reference evidence="1" key="1">
    <citation type="journal article" date="2021" name="Front. Plant Sci.">
        <title>Chromosome-Scale Genome Assembly for Chinese Sour Jujube and Insights Into Its Genome Evolution and Domestication Signature.</title>
        <authorList>
            <person name="Shen L.-Y."/>
            <person name="Luo H."/>
            <person name="Wang X.-L."/>
            <person name="Wang X.-M."/>
            <person name="Qiu X.-J."/>
            <person name="Liu H."/>
            <person name="Zhou S.-S."/>
            <person name="Jia K.-H."/>
            <person name="Nie S."/>
            <person name="Bao Y.-T."/>
            <person name="Zhang R.-G."/>
            <person name="Yun Q.-Z."/>
            <person name="Chai Y.-H."/>
            <person name="Lu J.-Y."/>
            <person name="Li Y."/>
            <person name="Zhao S.-W."/>
            <person name="Mao J.-F."/>
            <person name="Jia S.-G."/>
            <person name="Mao Y.-M."/>
        </authorList>
    </citation>
    <scope>NUCLEOTIDE SEQUENCE</scope>
    <source>
        <strain evidence="1">AT0</strain>
        <tissue evidence="1">Leaf</tissue>
    </source>
</reference>
<comment type="caution">
    <text evidence="1">The sequence shown here is derived from an EMBL/GenBank/DDBJ whole genome shotgun (WGS) entry which is preliminary data.</text>
</comment>
<dbReference type="AlphaFoldDB" id="A0A978W4D8"/>
<evidence type="ECO:0000313" key="1">
    <source>
        <dbReference type="EMBL" id="KAH7546822.1"/>
    </source>
</evidence>
<proteinExistence type="predicted"/>
<sequence>MICLMVCQSHLSTAAIVFYTCIWIPCLRLKRALLRILGIISLAYDEEFGTEPSFLWIFLLNVKPSHAKCTHGLFSNTPSSYFAFSWH</sequence>
<name>A0A978W4D8_ZIZJJ</name>
<evidence type="ECO:0000313" key="2">
    <source>
        <dbReference type="Proteomes" id="UP000813462"/>
    </source>
</evidence>
<accession>A0A978W4D8</accession>
<dbReference type="Proteomes" id="UP000813462">
    <property type="component" value="Unassembled WGS sequence"/>
</dbReference>
<dbReference type="EMBL" id="JAEACU010000001">
    <property type="protein sequence ID" value="KAH7546822.1"/>
    <property type="molecule type" value="Genomic_DNA"/>
</dbReference>
<organism evidence="1 2">
    <name type="scientific">Ziziphus jujuba var. spinosa</name>
    <dbReference type="NCBI Taxonomy" id="714518"/>
    <lineage>
        <taxon>Eukaryota</taxon>
        <taxon>Viridiplantae</taxon>
        <taxon>Streptophyta</taxon>
        <taxon>Embryophyta</taxon>
        <taxon>Tracheophyta</taxon>
        <taxon>Spermatophyta</taxon>
        <taxon>Magnoliopsida</taxon>
        <taxon>eudicotyledons</taxon>
        <taxon>Gunneridae</taxon>
        <taxon>Pentapetalae</taxon>
        <taxon>rosids</taxon>
        <taxon>fabids</taxon>
        <taxon>Rosales</taxon>
        <taxon>Rhamnaceae</taxon>
        <taxon>Paliureae</taxon>
        <taxon>Ziziphus</taxon>
    </lineage>
</organism>
<gene>
    <name evidence="1" type="ORF">FEM48_Zijuj01G0241800</name>
</gene>
<protein>
    <submittedName>
        <fullName evidence="1">Uncharacterized protein</fullName>
    </submittedName>
</protein>